<dbReference type="OrthoDB" id="1874341at2759"/>
<gene>
    <name evidence="2" type="ORF">BVC80_1413g30</name>
</gene>
<keyword evidence="2" id="KW-0808">Transferase</keyword>
<comment type="caution">
    <text evidence="2">The sequence shown here is derived from an EMBL/GenBank/DDBJ whole genome shotgun (WGS) entry which is preliminary data.</text>
</comment>
<dbReference type="Pfam" id="PF09797">
    <property type="entry name" value="NatB_MDM20"/>
    <property type="match status" value="1"/>
</dbReference>
<sequence>MASPPGFQQFLRIILTWEAIEDGELVKALKLNTVLLAKDTKFPYLLALNGLILEQMRRPDEALMFSLMAKEKIFSNDDVILCKRDITLSTIKYICECLQQVAGHLATTTRQRVLNDLDKMVELMERFKIHVYQFQFEGQHQMALNMYEVTGEERFLHWAISSMQLQVFFGKDTNGVNKLLDQAEGLIEKHVASHNLQETEGTLLVYLSILEHNKKYDIGLQVLSGEMGTLLPEVDRLRLQGRLLASGSHFPAAAEIFKKVFESCPDDWTCFLDYLGCLLEDDSRWSADCRGTIFNQIRPWKFVDCKLTHLSPEVFHLRISEALSFVKMLQSKTSAAYVRCPFLANVEVERRKRLYGVGEDAKFMEALLDYFRRFGDSVSFTRELHIPLQVLTEEEDRVLLEKFHTSIASPSILQVKGFEGLITIFKIEEWFGNLLKCPVGEVEGTILSKTQLYFENLAQSKDLCPQQTIQNDELLCMACTSMVQLFWRTRDIGYFVEAIMVLEFGLNIQRSFQKYKILLVHLYSCFTSLPVAYEWYKTLDVKGILFESMSQHILPQMLLSPHWASVSPNGNVSNENVGFKASTDLGMVVTCKQPSLVVNKILSLSLALCFPYPNCFKSVPGPIKITLAGRVIKIVQSKNQLQHSHQYLIARIESSILLLKKKANVIEDVERFLDSLNSGIHSLELSSEESCKSLTFNDELESRPWWTPIPEINYLVGPFHEQAIRRQRESWWIHQELIEAREVNARIDIERRTVIPRLIYLSLKCASAFMQRSLQARSSTLVSDSIRSELVNLLIRYANSLCITFSQAVDIIDKISIGQTPVEGIPELEAFDLMNFAVFLNAWKLGVMHQLDSWKKLDLLIEKYTQAKVRCMMQPVISSPGFGLNVFIRIVSEPVAWQILIIQSCVKSLPSSTGGKKERKRWDTDEPYISRPLVQAISSSIESMYRTIEGIMKSVKEQSNSTVENKVERLLSPLQRPGRSEGPVIIFQTLEVAALLERRRGGTDRISEALHSWDAAQVAKKIINAQERTLLDFLAICQSKLDLLQNLKVKIQLFT</sequence>
<dbReference type="InParanoid" id="A0A200R7W1"/>
<evidence type="ECO:0000256" key="1">
    <source>
        <dbReference type="ARBA" id="ARBA00006298"/>
    </source>
</evidence>
<dbReference type="PANTHER" id="PTHR22767:SF3">
    <property type="entry name" value="N-ALPHA-ACETYLTRANSFERASE 25, NATB AUXILIARY SUBUNIT"/>
    <property type="match status" value="1"/>
</dbReference>
<dbReference type="AlphaFoldDB" id="A0A200R7W1"/>
<dbReference type="GO" id="GO:0031416">
    <property type="term" value="C:NatB complex"/>
    <property type="evidence" value="ECO:0007669"/>
    <property type="project" value="TreeGrafter"/>
</dbReference>
<dbReference type="EMBL" id="MVGT01000427">
    <property type="protein sequence ID" value="OVA18795.1"/>
    <property type="molecule type" value="Genomic_DNA"/>
</dbReference>
<dbReference type="Proteomes" id="UP000195402">
    <property type="component" value="Unassembled WGS sequence"/>
</dbReference>
<keyword evidence="3" id="KW-1185">Reference proteome</keyword>
<comment type="similarity">
    <text evidence="1">Belongs to the MDM20/NAA25 family.</text>
</comment>
<reference evidence="2 3" key="1">
    <citation type="journal article" date="2017" name="Mol. Plant">
        <title>The Genome of Medicinal Plant Macleaya cordata Provides New Insights into Benzylisoquinoline Alkaloids Metabolism.</title>
        <authorList>
            <person name="Liu X."/>
            <person name="Liu Y."/>
            <person name="Huang P."/>
            <person name="Ma Y."/>
            <person name="Qing Z."/>
            <person name="Tang Q."/>
            <person name="Cao H."/>
            <person name="Cheng P."/>
            <person name="Zheng Y."/>
            <person name="Yuan Z."/>
            <person name="Zhou Y."/>
            <person name="Liu J."/>
            <person name="Tang Z."/>
            <person name="Zhuo Y."/>
            <person name="Zhang Y."/>
            <person name="Yu L."/>
            <person name="Huang J."/>
            <person name="Yang P."/>
            <person name="Peng Q."/>
            <person name="Zhang J."/>
            <person name="Jiang W."/>
            <person name="Zhang Z."/>
            <person name="Lin K."/>
            <person name="Ro D.K."/>
            <person name="Chen X."/>
            <person name="Xiong X."/>
            <person name="Shang Y."/>
            <person name="Huang S."/>
            <person name="Zeng J."/>
        </authorList>
    </citation>
    <scope>NUCLEOTIDE SEQUENCE [LARGE SCALE GENOMIC DNA]</scope>
    <source>
        <strain evidence="3">cv. BLH2017</strain>
        <tissue evidence="2">Root</tissue>
    </source>
</reference>
<dbReference type="InterPro" id="IPR019183">
    <property type="entry name" value="NAA25_NatB_aux_su"/>
</dbReference>
<dbReference type="PANTHER" id="PTHR22767">
    <property type="entry name" value="N-TERMINAL ACETYLTRANSFERASE-RELATED"/>
    <property type="match status" value="1"/>
</dbReference>
<organism evidence="2 3">
    <name type="scientific">Macleaya cordata</name>
    <name type="common">Five-seeded plume-poppy</name>
    <name type="synonym">Bocconia cordata</name>
    <dbReference type="NCBI Taxonomy" id="56857"/>
    <lineage>
        <taxon>Eukaryota</taxon>
        <taxon>Viridiplantae</taxon>
        <taxon>Streptophyta</taxon>
        <taxon>Embryophyta</taxon>
        <taxon>Tracheophyta</taxon>
        <taxon>Spermatophyta</taxon>
        <taxon>Magnoliopsida</taxon>
        <taxon>Ranunculales</taxon>
        <taxon>Papaveraceae</taxon>
        <taxon>Papaveroideae</taxon>
        <taxon>Macleaya</taxon>
    </lineage>
</organism>
<dbReference type="GO" id="GO:0016740">
    <property type="term" value="F:transferase activity"/>
    <property type="evidence" value="ECO:0007669"/>
    <property type="project" value="UniProtKB-KW"/>
</dbReference>
<protein>
    <submittedName>
        <fullName evidence="2">N-acetyltransferase B complex</fullName>
    </submittedName>
</protein>
<evidence type="ECO:0000313" key="3">
    <source>
        <dbReference type="Proteomes" id="UP000195402"/>
    </source>
</evidence>
<accession>A0A200R7W1</accession>
<name>A0A200R7W1_MACCD</name>
<proteinExistence type="inferred from homology"/>
<dbReference type="STRING" id="56857.A0A200R7W1"/>
<evidence type="ECO:0000313" key="2">
    <source>
        <dbReference type="EMBL" id="OVA18795.1"/>
    </source>
</evidence>